<organism evidence="1 2">
    <name type="scientific">Kaistella jeonii</name>
    <dbReference type="NCBI Taxonomy" id="266749"/>
    <lineage>
        <taxon>Bacteria</taxon>
        <taxon>Pseudomonadati</taxon>
        <taxon>Bacteroidota</taxon>
        <taxon>Flavobacteriia</taxon>
        <taxon>Flavobacteriales</taxon>
        <taxon>Weeksellaceae</taxon>
        <taxon>Chryseobacterium group</taxon>
        <taxon>Kaistella</taxon>
    </lineage>
</organism>
<evidence type="ECO:0000313" key="1">
    <source>
        <dbReference type="EMBL" id="KIA90502.1"/>
    </source>
</evidence>
<dbReference type="EMBL" id="JSYL01000001">
    <property type="protein sequence ID" value="KIA90502.1"/>
    <property type="molecule type" value="Genomic_DNA"/>
</dbReference>
<dbReference type="Proteomes" id="UP000031473">
    <property type="component" value="Unassembled WGS sequence"/>
</dbReference>
<sequence length="210" mass="24593">MNSTLKNLFNHSKNLLRMMNKKKDPDKTSESYSAALFYIRNTNIELDKDLTEVLIMLKSLENLNHKICLIFISNFSTSESIIWESVIERLNDHLSQIREQLTHLKENRSSHCKLHSNLFWQQNEDLMESLAAEYRNLEEIGFQVLPPKEKMYWRMNVCDVQSETCTALVSLITICKQQFNFIKQYTPIEVNTITQTIINTPPPTYSLNEA</sequence>
<keyword evidence="2" id="KW-1185">Reference proteome</keyword>
<dbReference type="AlphaFoldDB" id="A0A0C1FBM8"/>
<proteinExistence type="predicted"/>
<accession>A0A0C1FBM8</accession>
<reference evidence="1 2" key="1">
    <citation type="submission" date="2014-10" db="EMBL/GenBank/DDBJ databases">
        <title>Kaistella jeonii genome.</title>
        <authorList>
            <person name="Clayton J.T."/>
            <person name="Newman J.D."/>
        </authorList>
    </citation>
    <scope>NUCLEOTIDE SEQUENCE [LARGE SCALE GENOMIC DNA]</scope>
    <source>
        <strain evidence="1 2">DSM 17048</strain>
    </source>
</reference>
<gene>
    <name evidence="1" type="ORF">OA86_01040</name>
</gene>
<name>A0A0C1FBM8_9FLAO</name>
<dbReference type="STRING" id="266749.SAMN05421876_101323"/>
<evidence type="ECO:0000313" key="2">
    <source>
        <dbReference type="Proteomes" id="UP000031473"/>
    </source>
</evidence>
<comment type="caution">
    <text evidence="1">The sequence shown here is derived from an EMBL/GenBank/DDBJ whole genome shotgun (WGS) entry which is preliminary data.</text>
</comment>
<protein>
    <submittedName>
        <fullName evidence="1">Uncharacterized protein</fullName>
    </submittedName>
</protein>